<reference evidence="3" key="1">
    <citation type="submission" date="2025-08" db="UniProtKB">
        <authorList>
            <consortium name="RefSeq"/>
        </authorList>
    </citation>
    <scope>IDENTIFICATION</scope>
    <source>
        <tissue evidence="3">Whole sample</tissue>
    </source>
</reference>
<dbReference type="InterPro" id="IPR001214">
    <property type="entry name" value="SET_dom"/>
</dbReference>
<evidence type="ECO:0000313" key="3">
    <source>
        <dbReference type="RefSeq" id="XP_022289589.1"/>
    </source>
</evidence>
<feature type="domain" description="SET" evidence="1">
    <location>
        <begin position="81"/>
        <end position="192"/>
    </location>
</feature>
<dbReference type="PROSITE" id="PS50280">
    <property type="entry name" value="SET"/>
    <property type="match status" value="1"/>
</dbReference>
<organism evidence="2 3">
    <name type="scientific">Crassostrea virginica</name>
    <name type="common">Eastern oyster</name>
    <dbReference type="NCBI Taxonomy" id="6565"/>
    <lineage>
        <taxon>Eukaryota</taxon>
        <taxon>Metazoa</taxon>
        <taxon>Spiralia</taxon>
        <taxon>Lophotrochozoa</taxon>
        <taxon>Mollusca</taxon>
        <taxon>Bivalvia</taxon>
        <taxon>Autobranchia</taxon>
        <taxon>Pteriomorphia</taxon>
        <taxon>Ostreida</taxon>
        <taxon>Ostreoidea</taxon>
        <taxon>Ostreidae</taxon>
        <taxon>Crassostrea</taxon>
    </lineage>
</organism>
<name>A0A8B8AHV7_CRAVI</name>
<dbReference type="Pfam" id="PF21549">
    <property type="entry name" value="PRDM2_PR"/>
    <property type="match status" value="1"/>
</dbReference>
<accession>A0A8B8AHV7</accession>
<dbReference type="InterPro" id="IPR046341">
    <property type="entry name" value="SET_dom_sf"/>
</dbReference>
<dbReference type="Proteomes" id="UP000694844">
    <property type="component" value="Chromosome 6"/>
</dbReference>
<evidence type="ECO:0000259" key="1">
    <source>
        <dbReference type="PROSITE" id="PS50280"/>
    </source>
</evidence>
<dbReference type="KEGG" id="cvn:111101409"/>
<dbReference type="Gene3D" id="2.170.270.10">
    <property type="entry name" value="SET domain"/>
    <property type="match status" value="1"/>
</dbReference>
<sequence length="305" mass="33891">MIIFTTRVPPGGPDGIPFSAWLHAGRSMVLFSTATTDLHAEIQRNMSQTGGAYGCARLAGERGGAGSPPHLRANLSTIQGFSLKLSSIPGAGMGAWTDQFVPRYTVLGVYEGVIHTRDSDDDLYLWQVDKQGSNGTYVIDAADPSCSNWLRFVNSPTKVSEENVIPVSCEGIIFYMTTRDVEPGTELLVWYGDSYGRFLGVNRIHPEYDLNGSVAFRANVLTFSEDDVLVFDDWTPVTYQNWLENDSEDKDGSVAVDPIFGLLLTYHHDDQWHWVAERNYTYYTGPEGLQLPFFCEDSSYIPEVG</sequence>
<dbReference type="SMART" id="SM00317">
    <property type="entry name" value="SET"/>
    <property type="match status" value="1"/>
</dbReference>
<protein>
    <submittedName>
        <fullName evidence="3">Uncharacterized protein LOC111101409</fullName>
    </submittedName>
</protein>
<dbReference type="SUPFAM" id="SSF82199">
    <property type="entry name" value="SET domain"/>
    <property type="match status" value="1"/>
</dbReference>
<evidence type="ECO:0000313" key="2">
    <source>
        <dbReference type="Proteomes" id="UP000694844"/>
    </source>
</evidence>
<dbReference type="RefSeq" id="XP_022289589.1">
    <property type="nucleotide sequence ID" value="XM_022433881.1"/>
</dbReference>
<keyword evidence="2" id="KW-1185">Reference proteome</keyword>
<gene>
    <name evidence="3" type="primary">LOC111101409</name>
</gene>
<proteinExistence type="predicted"/>
<dbReference type="AlphaFoldDB" id="A0A8B8AHV7"/>
<dbReference type="OrthoDB" id="9439254at2759"/>
<dbReference type="GeneID" id="111101409"/>